<comment type="caution">
    <text evidence="2">The sequence shown here is derived from an EMBL/GenBank/DDBJ whole genome shotgun (WGS) entry which is preliminary data.</text>
</comment>
<dbReference type="InterPro" id="IPR025669">
    <property type="entry name" value="AAA_dom"/>
</dbReference>
<feature type="domain" description="AAA" evidence="1">
    <location>
        <begin position="140"/>
        <end position="290"/>
    </location>
</feature>
<dbReference type="InterPro" id="IPR050625">
    <property type="entry name" value="ParA/MinD_ATPase"/>
</dbReference>
<evidence type="ECO:0000313" key="3">
    <source>
        <dbReference type="Proteomes" id="UP001549097"/>
    </source>
</evidence>
<dbReference type="RefSeq" id="WP_198769374.1">
    <property type="nucleotide sequence ID" value="NZ_JAEACF010000004.1"/>
</dbReference>
<name>A0ABV2LRY3_9BACL</name>
<accession>A0ABV2LRY3</accession>
<keyword evidence="3" id="KW-1185">Reference proteome</keyword>
<dbReference type="SUPFAM" id="SSF52540">
    <property type="entry name" value="P-loop containing nucleoside triphosphate hydrolases"/>
    <property type="match status" value="1"/>
</dbReference>
<dbReference type="Gene3D" id="3.40.50.300">
    <property type="entry name" value="P-loop containing nucleotide triphosphate hydrolases"/>
    <property type="match status" value="1"/>
</dbReference>
<organism evidence="2 3">
    <name type="scientific">Fictibacillus halophilus</name>
    <dbReference type="NCBI Taxonomy" id="1610490"/>
    <lineage>
        <taxon>Bacteria</taxon>
        <taxon>Bacillati</taxon>
        <taxon>Bacillota</taxon>
        <taxon>Bacilli</taxon>
        <taxon>Bacillales</taxon>
        <taxon>Fictibacillaceae</taxon>
        <taxon>Fictibacillus</taxon>
    </lineage>
</organism>
<dbReference type="SUPFAM" id="SSF52172">
    <property type="entry name" value="CheY-like"/>
    <property type="match status" value="1"/>
</dbReference>
<dbReference type="Pfam" id="PF13614">
    <property type="entry name" value="AAA_31"/>
    <property type="match status" value="1"/>
</dbReference>
<evidence type="ECO:0000259" key="1">
    <source>
        <dbReference type="Pfam" id="PF13614"/>
    </source>
</evidence>
<dbReference type="PANTHER" id="PTHR43384:SF13">
    <property type="entry name" value="SLR0110 PROTEIN"/>
    <property type="match status" value="1"/>
</dbReference>
<proteinExistence type="predicted"/>
<dbReference type="EMBL" id="JBEPMP010000004">
    <property type="protein sequence ID" value="MET3730262.1"/>
    <property type="molecule type" value="Genomic_DNA"/>
</dbReference>
<sequence>MSKPKSLVVITEDTLLKKQILEGLKDYQNVEVVEPFDAAKEIDRLDPDIAIVARSNSEQGVELVQSLHAINSSLSILFVSDAPDFMLLREVIRVGAIDFFVLPDELELFKESIKKTERFIENNRKRQDGVQQSFKKGRGQVISFYSGKGGSGTTFLSTGYSQTLKLDSTAQVLFIDLNLQFGGAEAFLGLDGNRTIVDLKPVIEELNESHIKNVTQKETHSNLEVLMSPRDAESAEIINEEFISRLIRTCRLSYDYVIIDLPAYMNEVSLTALEESDLIYYVMNLDTPSLRVFKSAEELFNRLSVNTENRLELVFNQVGRDNELSVSDFKQLIEKPVAAEISRDFKGIQSLINNSTPIRKQPNEKKITSAAKDLKKWVANTLN</sequence>
<evidence type="ECO:0000313" key="2">
    <source>
        <dbReference type="EMBL" id="MET3730262.1"/>
    </source>
</evidence>
<reference evidence="2 3" key="1">
    <citation type="submission" date="2024-06" db="EMBL/GenBank/DDBJ databases">
        <title>Genomic Encyclopedia of Type Strains, Phase IV (KMG-IV): sequencing the most valuable type-strain genomes for metagenomic binning, comparative biology and taxonomic classification.</title>
        <authorList>
            <person name="Goeker M."/>
        </authorList>
    </citation>
    <scope>NUCLEOTIDE SEQUENCE [LARGE SCALE GENOMIC DNA]</scope>
    <source>
        <strain evidence="2 3">DSM 100124</strain>
    </source>
</reference>
<protein>
    <submittedName>
        <fullName evidence="2">Pilus assembly protein CpaE</fullName>
    </submittedName>
</protein>
<dbReference type="PANTHER" id="PTHR43384">
    <property type="entry name" value="SEPTUM SITE-DETERMINING PROTEIN MIND HOMOLOG, CHLOROPLASTIC-RELATED"/>
    <property type="match status" value="1"/>
</dbReference>
<gene>
    <name evidence="2" type="ORF">ABID52_003903</name>
</gene>
<dbReference type="Proteomes" id="UP001549097">
    <property type="component" value="Unassembled WGS sequence"/>
</dbReference>
<dbReference type="InterPro" id="IPR027417">
    <property type="entry name" value="P-loop_NTPase"/>
</dbReference>
<dbReference type="Gene3D" id="3.40.50.2300">
    <property type="match status" value="1"/>
</dbReference>
<dbReference type="InterPro" id="IPR011006">
    <property type="entry name" value="CheY-like_superfamily"/>
</dbReference>